<gene>
    <name evidence="2" type="ordered locus">Acid_5995</name>
</gene>
<feature type="domain" description="HTH cro/C1-type" evidence="1">
    <location>
        <begin position="10"/>
        <end position="56"/>
    </location>
</feature>
<dbReference type="STRING" id="234267.Acid_5995"/>
<dbReference type="InterPro" id="IPR010982">
    <property type="entry name" value="Lambda_DNA-bd_dom_sf"/>
</dbReference>
<evidence type="ECO:0000259" key="1">
    <source>
        <dbReference type="PROSITE" id="PS50943"/>
    </source>
</evidence>
<dbReference type="Gene3D" id="1.10.260.40">
    <property type="entry name" value="lambda repressor-like DNA-binding domains"/>
    <property type="match status" value="1"/>
</dbReference>
<dbReference type="SUPFAM" id="SSF47413">
    <property type="entry name" value="lambda repressor-like DNA-binding domains"/>
    <property type="match status" value="1"/>
</dbReference>
<dbReference type="KEGG" id="sus:Acid_5995"/>
<dbReference type="EMBL" id="CP000473">
    <property type="protein sequence ID" value="ABJ86936.1"/>
    <property type="molecule type" value="Genomic_DNA"/>
</dbReference>
<evidence type="ECO:0000313" key="2">
    <source>
        <dbReference type="EMBL" id="ABJ86936.1"/>
    </source>
</evidence>
<dbReference type="HOGENOM" id="CLU_1371431_0_0_0"/>
<dbReference type="Pfam" id="PF01381">
    <property type="entry name" value="HTH_3"/>
    <property type="match status" value="1"/>
</dbReference>
<dbReference type="AlphaFoldDB" id="Q01TT4"/>
<dbReference type="GO" id="GO:0003677">
    <property type="term" value="F:DNA binding"/>
    <property type="evidence" value="ECO:0007669"/>
    <property type="project" value="InterPro"/>
</dbReference>
<dbReference type="InterPro" id="IPR001387">
    <property type="entry name" value="Cro/C1-type_HTH"/>
</dbReference>
<dbReference type="PROSITE" id="PS50943">
    <property type="entry name" value="HTH_CROC1"/>
    <property type="match status" value="1"/>
</dbReference>
<protein>
    <recommendedName>
        <fullName evidence="1">HTH cro/C1-type domain-containing protein</fullName>
    </recommendedName>
</protein>
<dbReference type="eggNOG" id="COG1396">
    <property type="taxonomic scope" value="Bacteria"/>
</dbReference>
<sequence length="199" mass="22637">MRRELLAMAVHTLRKRLGKTQAQLADMLDDDSMTISRWERKVLAPRPRTQKKLSRIAREHGWADLAAAFDAPIENWKSVALSPEDRQSLALFEIFLLNKPLHRRQARQIISASRSIPFMRSVDLMVHELKRMARAGAPVALIGPEQTAAWAALTDPRAKELFEGILHSDVETVVRYTDGRIQIIRGGSSAKKEQKRRRG</sequence>
<name>Q01TT4_SOLUE</name>
<proteinExistence type="predicted"/>
<organism evidence="2">
    <name type="scientific">Solibacter usitatus (strain Ellin6076)</name>
    <dbReference type="NCBI Taxonomy" id="234267"/>
    <lineage>
        <taxon>Bacteria</taxon>
        <taxon>Pseudomonadati</taxon>
        <taxon>Acidobacteriota</taxon>
        <taxon>Terriglobia</taxon>
        <taxon>Bryobacterales</taxon>
        <taxon>Solibacteraceae</taxon>
        <taxon>Candidatus Solibacter</taxon>
    </lineage>
</organism>
<dbReference type="InParanoid" id="Q01TT4"/>
<dbReference type="CDD" id="cd00093">
    <property type="entry name" value="HTH_XRE"/>
    <property type="match status" value="1"/>
</dbReference>
<accession>Q01TT4</accession>
<reference evidence="2" key="1">
    <citation type="submission" date="2006-10" db="EMBL/GenBank/DDBJ databases">
        <title>Complete sequence of Solibacter usitatus Ellin6076.</title>
        <authorList>
            <consortium name="US DOE Joint Genome Institute"/>
            <person name="Copeland A."/>
            <person name="Lucas S."/>
            <person name="Lapidus A."/>
            <person name="Barry K."/>
            <person name="Detter J.C."/>
            <person name="Glavina del Rio T."/>
            <person name="Hammon N."/>
            <person name="Israni S."/>
            <person name="Dalin E."/>
            <person name="Tice H."/>
            <person name="Pitluck S."/>
            <person name="Thompson L.S."/>
            <person name="Brettin T."/>
            <person name="Bruce D."/>
            <person name="Han C."/>
            <person name="Tapia R."/>
            <person name="Gilna P."/>
            <person name="Schmutz J."/>
            <person name="Larimer F."/>
            <person name="Land M."/>
            <person name="Hauser L."/>
            <person name="Kyrpides N."/>
            <person name="Mikhailova N."/>
            <person name="Janssen P.H."/>
            <person name="Kuske C.R."/>
            <person name="Richardson P."/>
        </authorList>
    </citation>
    <scope>NUCLEOTIDE SEQUENCE</scope>
    <source>
        <strain evidence="2">Ellin6076</strain>
    </source>
</reference>